<evidence type="ECO:0000256" key="10">
    <source>
        <dbReference type="ARBA" id="ARBA00022989"/>
    </source>
</evidence>
<dbReference type="SMART" id="SM00091">
    <property type="entry name" value="PAS"/>
    <property type="match status" value="1"/>
</dbReference>
<dbReference type="PANTHER" id="PTHR43065">
    <property type="entry name" value="SENSOR HISTIDINE KINASE"/>
    <property type="match status" value="1"/>
</dbReference>
<dbReference type="InterPro" id="IPR036890">
    <property type="entry name" value="HATPase_C_sf"/>
</dbReference>
<evidence type="ECO:0000256" key="4">
    <source>
        <dbReference type="ARBA" id="ARBA00022553"/>
    </source>
</evidence>
<dbReference type="Gene3D" id="3.30.565.10">
    <property type="entry name" value="Histidine kinase-like ATPase, C-terminal domain"/>
    <property type="match status" value="1"/>
</dbReference>
<dbReference type="Pfam" id="PF02518">
    <property type="entry name" value="HATPase_c"/>
    <property type="match status" value="1"/>
</dbReference>
<evidence type="ECO:0000256" key="13">
    <source>
        <dbReference type="PROSITE-ProRule" id="PRU00169"/>
    </source>
</evidence>
<evidence type="ECO:0000259" key="15">
    <source>
        <dbReference type="PROSITE" id="PS50110"/>
    </source>
</evidence>
<dbReference type="InterPro" id="IPR036097">
    <property type="entry name" value="HisK_dim/P_sf"/>
</dbReference>
<dbReference type="SMART" id="SM00388">
    <property type="entry name" value="HisKA"/>
    <property type="match status" value="1"/>
</dbReference>
<evidence type="ECO:0000256" key="8">
    <source>
        <dbReference type="ARBA" id="ARBA00022777"/>
    </source>
</evidence>
<keyword evidence="9" id="KW-0067">ATP-binding</keyword>
<sequence>MSLSVIIFFHFRRIESEQAKTRLEQLAATQATALNHAIDEYTDFLRGFSLLFSLPREINAADFTAAAQAARVEFSGLDAVEWAPLIEADALPALSARLEAQGRPPLQVQRRVANNQLASVEVPDQWIQPVIYVEPVAPNAKAYGFDVLSGINRSEIELARETGTSVMSHITLLLRDEDVAGFALYQPVYHGPENQRAYRGVVIGIFVLHDFVADIARHIVTDTADLLLVDRTARGNNGVIALVKSDGSTQTSELPQLDSFFSPPICQVHIPVWERDWELMVRPSPAWIAANTPVYPWWVLGLSVAFTIGVTLVIIQRDQHLATIEQRVEQRTEELHASETKLRAILEHSSNLIFIRGLDGRYSMVNSAFLKMTALTEAQIIGQTDEVYLSSEDVERYTRMDQEVIRSGQGISFENIQQIDGRDITFWIEKFPLRHSDGRIFAVGVIATDLTKFKNLEQEKAATQRRALESQRFESMSVLAGGIAHEFNNILTAILGNAGLLRMEFNNSEDTRSYLAQIEHSSKRAAELCNQMMTFSGRGEFELEAINLNDVVTKTVTLLRPQTAHTATTKLELGPALPPIEADLSQISQVIVGLLTNAYEALVDTGTITVTTRLVTLNASRIRQAVASPRIADGEFIELVISDTGCGIEASVLHRIWEPFYSTKFDGRGLGLAAALGVVNGHGGPVFAESTPGIGTSVTVCFPVSVRPFAPHFLSTPPFDQTGRSGHRILVVDDEFTIREITRGILTHRGYVVEVAEDGQKGLEAFTHREVKFDLVLLDMAMPVMEGHELLPKLRHVDPAIAVLAMSGYSEREVRNRFGKHPISGFLQKPFTMEKLAAAVADALDGIEPSR</sequence>
<comment type="subcellular location">
    <subcellularLocation>
        <location evidence="2">Membrane</location>
    </subcellularLocation>
</comment>
<dbReference type="KEGG" id="slom:PXH66_11325"/>
<keyword evidence="7" id="KW-0547">Nucleotide-binding</keyword>
<dbReference type="CDD" id="cd00130">
    <property type="entry name" value="PAS"/>
    <property type="match status" value="1"/>
</dbReference>
<keyword evidence="11" id="KW-0902">Two-component regulatory system</keyword>
<dbReference type="InterPro" id="IPR011006">
    <property type="entry name" value="CheY-like_superfamily"/>
</dbReference>
<dbReference type="InterPro" id="IPR035965">
    <property type="entry name" value="PAS-like_dom_sf"/>
</dbReference>
<dbReference type="GO" id="GO:0005524">
    <property type="term" value="F:ATP binding"/>
    <property type="evidence" value="ECO:0007669"/>
    <property type="project" value="UniProtKB-KW"/>
</dbReference>
<name>A0AAF0I698_9BACT</name>
<dbReference type="InterPro" id="IPR013656">
    <property type="entry name" value="PAS_4"/>
</dbReference>
<dbReference type="Pfam" id="PF08448">
    <property type="entry name" value="PAS_4"/>
    <property type="match status" value="1"/>
</dbReference>
<dbReference type="SUPFAM" id="SSF55785">
    <property type="entry name" value="PYP-like sensor domain (PAS domain)"/>
    <property type="match status" value="1"/>
</dbReference>
<feature type="domain" description="PAS" evidence="16">
    <location>
        <begin position="338"/>
        <end position="408"/>
    </location>
</feature>
<dbReference type="EMBL" id="CP119075">
    <property type="protein sequence ID" value="WED67440.1"/>
    <property type="molecule type" value="Genomic_DNA"/>
</dbReference>
<evidence type="ECO:0000256" key="9">
    <source>
        <dbReference type="ARBA" id="ARBA00022840"/>
    </source>
</evidence>
<comment type="catalytic activity">
    <reaction evidence="1">
        <text>ATP + protein L-histidine = ADP + protein N-phospho-L-histidine.</text>
        <dbReference type="EC" id="2.7.13.3"/>
    </reaction>
</comment>
<dbReference type="Gene3D" id="1.10.287.130">
    <property type="match status" value="1"/>
</dbReference>
<keyword evidence="4 13" id="KW-0597">Phosphoprotein</keyword>
<accession>A0AAF0I698</accession>
<evidence type="ECO:0000313" key="18">
    <source>
        <dbReference type="EMBL" id="WED67440.1"/>
    </source>
</evidence>
<dbReference type="CDD" id="cd17546">
    <property type="entry name" value="REC_hyHK_CKI1_RcsC-like"/>
    <property type="match status" value="1"/>
</dbReference>
<dbReference type="Pfam" id="PF00512">
    <property type="entry name" value="HisKA"/>
    <property type="match status" value="1"/>
</dbReference>
<dbReference type="InterPro" id="IPR006189">
    <property type="entry name" value="CHASE_dom"/>
</dbReference>
<dbReference type="Proteomes" id="UP001218638">
    <property type="component" value="Chromosome"/>
</dbReference>
<evidence type="ECO:0000256" key="5">
    <source>
        <dbReference type="ARBA" id="ARBA00022679"/>
    </source>
</evidence>
<dbReference type="SMART" id="SM00387">
    <property type="entry name" value="HATPase_c"/>
    <property type="match status" value="1"/>
</dbReference>
<dbReference type="InterPro" id="IPR003594">
    <property type="entry name" value="HATPase_dom"/>
</dbReference>
<dbReference type="InterPro" id="IPR003661">
    <property type="entry name" value="HisK_dim/P_dom"/>
</dbReference>
<evidence type="ECO:0000256" key="6">
    <source>
        <dbReference type="ARBA" id="ARBA00022692"/>
    </source>
</evidence>
<keyword evidence="12" id="KW-0472">Membrane</keyword>
<dbReference type="EC" id="2.7.13.3" evidence="3"/>
<feature type="domain" description="Histidine kinase" evidence="14">
    <location>
        <begin position="482"/>
        <end position="706"/>
    </location>
</feature>
<dbReference type="PROSITE" id="PS50839">
    <property type="entry name" value="CHASE"/>
    <property type="match status" value="1"/>
</dbReference>
<dbReference type="PROSITE" id="PS50110">
    <property type="entry name" value="RESPONSE_REGULATORY"/>
    <property type="match status" value="1"/>
</dbReference>
<dbReference type="PROSITE" id="PS50112">
    <property type="entry name" value="PAS"/>
    <property type="match status" value="1"/>
</dbReference>
<dbReference type="InterPro" id="IPR004358">
    <property type="entry name" value="Sig_transdc_His_kin-like_C"/>
</dbReference>
<evidence type="ECO:0000256" key="7">
    <source>
        <dbReference type="ARBA" id="ARBA00022741"/>
    </source>
</evidence>
<reference evidence="18" key="1">
    <citation type="submission" date="2023-03" db="EMBL/GenBank/DDBJ databases">
        <title>Lomoglobus Profundus gen. nov., sp. nov., a novel member of the phylum Verrucomicrobia, isolated from deep-marine sediment of South China Sea.</title>
        <authorList>
            <person name="Ahmad T."/>
            <person name="Ishaq S.E."/>
            <person name="Wang F."/>
        </authorList>
    </citation>
    <scope>NUCLEOTIDE SEQUENCE</scope>
    <source>
        <strain evidence="18">LMO-M01</strain>
    </source>
</reference>
<keyword evidence="5" id="KW-0808">Transferase</keyword>
<dbReference type="Gene3D" id="3.30.450.350">
    <property type="entry name" value="CHASE domain"/>
    <property type="match status" value="1"/>
</dbReference>
<dbReference type="InterPro" id="IPR000014">
    <property type="entry name" value="PAS"/>
</dbReference>
<keyword evidence="8" id="KW-0418">Kinase</keyword>
<dbReference type="SUPFAM" id="SSF47384">
    <property type="entry name" value="Homodimeric domain of signal transducing histidine kinase"/>
    <property type="match status" value="1"/>
</dbReference>
<evidence type="ECO:0000313" key="19">
    <source>
        <dbReference type="Proteomes" id="UP001218638"/>
    </source>
</evidence>
<dbReference type="SMART" id="SM01079">
    <property type="entry name" value="CHASE"/>
    <property type="match status" value="1"/>
</dbReference>
<evidence type="ECO:0000256" key="12">
    <source>
        <dbReference type="ARBA" id="ARBA00023136"/>
    </source>
</evidence>
<dbReference type="RefSeq" id="WP_330931595.1">
    <property type="nucleotide sequence ID" value="NZ_CP119075.1"/>
</dbReference>
<dbReference type="SMART" id="SM00448">
    <property type="entry name" value="REC"/>
    <property type="match status" value="1"/>
</dbReference>
<keyword evidence="19" id="KW-1185">Reference proteome</keyword>
<evidence type="ECO:0000256" key="3">
    <source>
        <dbReference type="ARBA" id="ARBA00012438"/>
    </source>
</evidence>
<evidence type="ECO:0000256" key="11">
    <source>
        <dbReference type="ARBA" id="ARBA00023012"/>
    </source>
</evidence>
<dbReference type="PRINTS" id="PR00344">
    <property type="entry name" value="BCTRLSENSOR"/>
</dbReference>
<protein>
    <recommendedName>
        <fullName evidence="3">histidine kinase</fullName>
        <ecNumber evidence="3">2.7.13.3</ecNumber>
    </recommendedName>
</protein>
<dbReference type="Pfam" id="PF03924">
    <property type="entry name" value="CHASE"/>
    <property type="match status" value="1"/>
</dbReference>
<dbReference type="CDD" id="cd00082">
    <property type="entry name" value="HisKA"/>
    <property type="match status" value="1"/>
</dbReference>
<dbReference type="NCBIfam" id="TIGR00229">
    <property type="entry name" value="sensory_box"/>
    <property type="match status" value="1"/>
</dbReference>
<dbReference type="GO" id="GO:0016020">
    <property type="term" value="C:membrane"/>
    <property type="evidence" value="ECO:0007669"/>
    <property type="project" value="UniProtKB-SubCell"/>
</dbReference>
<evidence type="ECO:0000259" key="17">
    <source>
        <dbReference type="PROSITE" id="PS50839"/>
    </source>
</evidence>
<feature type="domain" description="CHASE" evidence="17">
    <location>
        <begin position="54"/>
        <end position="217"/>
    </location>
</feature>
<dbReference type="AlphaFoldDB" id="A0AAF0I698"/>
<keyword evidence="10" id="KW-1133">Transmembrane helix</keyword>
<dbReference type="PANTHER" id="PTHR43065:SF46">
    <property type="entry name" value="C4-DICARBOXYLATE TRANSPORT SENSOR PROTEIN DCTB"/>
    <property type="match status" value="1"/>
</dbReference>
<dbReference type="InterPro" id="IPR042240">
    <property type="entry name" value="CHASE_sf"/>
</dbReference>
<proteinExistence type="predicted"/>
<dbReference type="Gene3D" id="3.40.50.2300">
    <property type="match status" value="1"/>
</dbReference>
<evidence type="ECO:0000259" key="14">
    <source>
        <dbReference type="PROSITE" id="PS50109"/>
    </source>
</evidence>
<dbReference type="Pfam" id="PF00072">
    <property type="entry name" value="Response_reg"/>
    <property type="match status" value="1"/>
</dbReference>
<feature type="modified residue" description="4-aspartylphosphate" evidence="13">
    <location>
        <position position="779"/>
    </location>
</feature>
<dbReference type="InterPro" id="IPR005467">
    <property type="entry name" value="His_kinase_dom"/>
</dbReference>
<dbReference type="GO" id="GO:0000155">
    <property type="term" value="F:phosphorelay sensor kinase activity"/>
    <property type="evidence" value="ECO:0007669"/>
    <property type="project" value="InterPro"/>
</dbReference>
<gene>
    <name evidence="18" type="ORF">PXH66_11325</name>
</gene>
<keyword evidence="6" id="KW-0812">Transmembrane</keyword>
<evidence type="ECO:0000256" key="2">
    <source>
        <dbReference type="ARBA" id="ARBA00004370"/>
    </source>
</evidence>
<organism evidence="18 19">
    <name type="scientific">Synoicihabitans lomoniglobus</name>
    <dbReference type="NCBI Taxonomy" id="2909285"/>
    <lineage>
        <taxon>Bacteria</taxon>
        <taxon>Pseudomonadati</taxon>
        <taxon>Verrucomicrobiota</taxon>
        <taxon>Opitutia</taxon>
        <taxon>Opitutales</taxon>
        <taxon>Opitutaceae</taxon>
        <taxon>Synoicihabitans</taxon>
    </lineage>
</organism>
<dbReference type="SUPFAM" id="SSF52172">
    <property type="entry name" value="CheY-like"/>
    <property type="match status" value="1"/>
</dbReference>
<evidence type="ECO:0000259" key="16">
    <source>
        <dbReference type="PROSITE" id="PS50112"/>
    </source>
</evidence>
<evidence type="ECO:0000256" key="1">
    <source>
        <dbReference type="ARBA" id="ARBA00000085"/>
    </source>
</evidence>
<dbReference type="PROSITE" id="PS50109">
    <property type="entry name" value="HIS_KIN"/>
    <property type="match status" value="1"/>
</dbReference>
<feature type="domain" description="Response regulatory" evidence="15">
    <location>
        <begin position="728"/>
        <end position="844"/>
    </location>
</feature>
<dbReference type="SUPFAM" id="SSF55874">
    <property type="entry name" value="ATPase domain of HSP90 chaperone/DNA topoisomerase II/histidine kinase"/>
    <property type="match status" value="1"/>
</dbReference>
<dbReference type="Gene3D" id="3.30.450.20">
    <property type="entry name" value="PAS domain"/>
    <property type="match status" value="1"/>
</dbReference>
<dbReference type="InterPro" id="IPR001789">
    <property type="entry name" value="Sig_transdc_resp-reg_receiver"/>
</dbReference>